<dbReference type="InterPro" id="IPR050361">
    <property type="entry name" value="MPP/UQCRC_Complex"/>
</dbReference>
<organism evidence="2 3">
    <name type="scientific">Ligilactobacillus salitolerans</name>
    <dbReference type="NCBI Taxonomy" id="1808352"/>
    <lineage>
        <taxon>Bacteria</taxon>
        <taxon>Bacillati</taxon>
        <taxon>Bacillota</taxon>
        <taxon>Bacilli</taxon>
        <taxon>Lactobacillales</taxon>
        <taxon>Lactobacillaceae</taxon>
        <taxon>Ligilactobacillus</taxon>
    </lineage>
</organism>
<dbReference type="AlphaFoldDB" id="A0A401IST1"/>
<dbReference type="InterPro" id="IPR007863">
    <property type="entry name" value="Peptidase_M16_C"/>
</dbReference>
<accession>A0A401IST1</accession>
<protein>
    <submittedName>
        <fullName evidence="2">Peptidase M16</fullName>
    </submittedName>
</protein>
<dbReference type="Gene3D" id="3.30.830.10">
    <property type="entry name" value="Metalloenzyme, LuxS/M16 peptidase-like"/>
    <property type="match status" value="2"/>
</dbReference>
<gene>
    <name evidence="2" type="ORF">LFYK43_10590</name>
</gene>
<dbReference type="Proteomes" id="UP000286848">
    <property type="component" value="Unassembled WGS sequence"/>
</dbReference>
<evidence type="ECO:0000259" key="1">
    <source>
        <dbReference type="Pfam" id="PF05193"/>
    </source>
</evidence>
<name>A0A401IST1_9LACO</name>
<comment type="caution">
    <text evidence="2">The sequence shown here is derived from an EMBL/GenBank/DDBJ whole genome shotgun (WGS) entry which is preliminary data.</text>
</comment>
<dbReference type="NCBIfam" id="NF047422">
    <property type="entry name" value="YfmF_fam"/>
    <property type="match status" value="1"/>
</dbReference>
<dbReference type="SUPFAM" id="SSF63411">
    <property type="entry name" value="LuxS/MPP-like metallohydrolase"/>
    <property type="match status" value="2"/>
</dbReference>
<dbReference type="PANTHER" id="PTHR11851:SF186">
    <property type="entry name" value="INACTIVE METALLOPROTEASE YMFF-RELATED"/>
    <property type="match status" value="1"/>
</dbReference>
<evidence type="ECO:0000313" key="3">
    <source>
        <dbReference type="Proteomes" id="UP000286848"/>
    </source>
</evidence>
<dbReference type="OrthoDB" id="9762085at2"/>
<dbReference type="RefSeq" id="WP_124976155.1">
    <property type="nucleotide sequence ID" value="NZ_BFFP01000014.1"/>
</dbReference>
<sequence>MKISNGVDLTLKPTKKFKTNRILVSFTTNISTPQEITARTLLADLLESTCQKWPTQRDVAMKLSDLYGASFGTSVSRYGQVYGINFIINVVNDNFLPGQTNLLQEAFAFLRELIFAPQIKNGQFDSEIFGIQKSNLKDYLHSLTDNKQGKALTKMNALYFRDQLQQIPPVGQADDVASLDEFKLAEYYQKMLNEDQVQIVVSGDVTETQVKEAVAELPFAARQVKPLTLLYSQQSEHEIRIRNEYEKVSQSKLNLAYNLPVELNSAKRYAAMVFNEAFGGSALSLLFQNVREKNSLAYYAESDLDLFRQELWVQTGIQAQNKDQVLRLVNEQLKQLQAGQLDAGLLEKIKLGLINSYISRTDNQSTALSRALSSRLLGKEVSESEWVAQVAAVQVADVAQIAQGADLQAVYFLSGGDEPA</sequence>
<keyword evidence="3" id="KW-1185">Reference proteome</keyword>
<proteinExistence type="predicted"/>
<dbReference type="PANTHER" id="PTHR11851">
    <property type="entry name" value="METALLOPROTEASE"/>
    <property type="match status" value="1"/>
</dbReference>
<reference evidence="2 3" key="1">
    <citation type="journal article" date="2019" name="Int. J. Syst. Evol. Microbiol.">
        <title>Lactobacillus salitolerans sp. nov., a novel lactic acid bacterium isolated from spent mushroom substrates.</title>
        <authorList>
            <person name="Tohno M."/>
            <person name="Tanizawa Y."/>
            <person name="Kojima Y."/>
            <person name="Sakamoto M."/>
            <person name="Nakamura Y."/>
            <person name="Ohkuma M."/>
            <person name="Kobayashi H."/>
        </authorList>
    </citation>
    <scope>NUCLEOTIDE SEQUENCE [LARGE SCALE GENOMIC DNA]</scope>
    <source>
        <strain evidence="2 3">YK43</strain>
    </source>
</reference>
<dbReference type="GO" id="GO:0046872">
    <property type="term" value="F:metal ion binding"/>
    <property type="evidence" value="ECO:0007669"/>
    <property type="project" value="InterPro"/>
</dbReference>
<dbReference type="EMBL" id="BFFP01000014">
    <property type="protein sequence ID" value="GBG94600.1"/>
    <property type="molecule type" value="Genomic_DNA"/>
</dbReference>
<feature type="domain" description="Peptidase M16 C-terminal" evidence="1">
    <location>
        <begin position="183"/>
        <end position="351"/>
    </location>
</feature>
<dbReference type="Pfam" id="PF05193">
    <property type="entry name" value="Peptidase_M16_C"/>
    <property type="match status" value="1"/>
</dbReference>
<dbReference type="InterPro" id="IPR011249">
    <property type="entry name" value="Metalloenz_LuxS/M16"/>
</dbReference>
<evidence type="ECO:0000313" key="2">
    <source>
        <dbReference type="EMBL" id="GBG94600.1"/>
    </source>
</evidence>